<sequence length="573" mass="63266">MSTENAAPPPVPASQEQGGGLLSKVVKFVSNPTKDWKELESRASPSQQSSTVADDLNAQQLRERIERKRRNDFIRKAEFAHLRKIINTRKKQRQPNLSASVLAQLASAQASGVDSSVASRPVKSRSGTLEKINEIEAQLSKQWWQAGHRDGDSQLAQEPHGGHEGVGAEGVEAPSDFFMGSSSLFFVDEVAQHVRQARQDMEAGQTAAVASSHWVGLLRQMDEVLEFFGFQENFVHQADLEEAAILFASHRVADAEKVLVDVIRKHANGDPQSQVDIWMTLFDLYRAIGTQDRFDAVALDFAKRFERSAPTWISLPEQLGMAQEDKDHKRPLSWTSPPEVALQTVTTLSALQERASSPYQLGWGRLTLIQPDAVDALTDFFNRLGALPGVLKFVSVEKLNDLLAEKTVVSDASVDARWWLLRLAVIQLMGDADQFELVALDYTITYEKSPPTFRAPVLQYSSNDDGTQAVTSENTDEAKFTMQTGTLQGRIDQDATALLDQTVGSLPDSAPITIDCSKLIAIDFAAAGSVLNWAALQQSKGRVVVFNQLHRLIAIFFNVIGINEHAKVVPRKN</sequence>
<feature type="compositionally biased region" description="Polar residues" evidence="1">
    <location>
        <begin position="43"/>
        <end position="58"/>
    </location>
</feature>
<gene>
    <name evidence="3" type="ORF">E9531_17105</name>
</gene>
<dbReference type="SUPFAM" id="SSF52091">
    <property type="entry name" value="SpoIIaa-like"/>
    <property type="match status" value="1"/>
</dbReference>
<reference evidence="3 4" key="1">
    <citation type="journal article" date="2015" name="Antonie Van Leeuwenhoek">
        <title>Lampropedia puyangensis sp. nov., isolated from symptomatic bark of Populus ? euramericana canker and emended description of Lampropedia hyalina (Ehrenberg 1832) Lee et al. 2004.</title>
        <authorList>
            <person name="Li Y."/>
            <person name="Wang T."/>
            <person name="Piao C.G."/>
            <person name="Wang L.F."/>
            <person name="Tian G.Z."/>
            <person name="Zhu T.H."/>
            <person name="Guo M.W."/>
        </authorList>
    </citation>
    <scope>NUCLEOTIDE SEQUENCE [LARGE SCALE GENOMIC DNA]</scope>
    <source>
        <strain evidence="3 4">2-bin</strain>
    </source>
</reference>
<keyword evidence="4" id="KW-1185">Reference proteome</keyword>
<dbReference type="InterPro" id="IPR036513">
    <property type="entry name" value="STAS_dom_sf"/>
</dbReference>
<feature type="region of interest" description="Disordered" evidence="1">
    <location>
        <begin position="35"/>
        <end position="58"/>
    </location>
</feature>
<organism evidence="3 4">
    <name type="scientific">Lampropedia puyangensis</name>
    <dbReference type="NCBI Taxonomy" id="1330072"/>
    <lineage>
        <taxon>Bacteria</taxon>
        <taxon>Pseudomonadati</taxon>
        <taxon>Pseudomonadota</taxon>
        <taxon>Betaproteobacteria</taxon>
        <taxon>Burkholderiales</taxon>
        <taxon>Comamonadaceae</taxon>
        <taxon>Lampropedia</taxon>
    </lineage>
</organism>
<evidence type="ECO:0000313" key="3">
    <source>
        <dbReference type="EMBL" id="THT95461.1"/>
    </source>
</evidence>
<evidence type="ECO:0000313" key="4">
    <source>
        <dbReference type="Proteomes" id="UP000308917"/>
    </source>
</evidence>
<dbReference type="AlphaFoldDB" id="A0A4S8ET63"/>
<dbReference type="OrthoDB" id="5298269at2"/>
<feature type="domain" description="MlaB-like STAS" evidence="2">
    <location>
        <begin position="487"/>
        <end position="562"/>
    </location>
</feature>
<feature type="region of interest" description="Disordered" evidence="1">
    <location>
        <begin position="1"/>
        <end position="20"/>
    </location>
</feature>
<accession>A0A4S8ET63</accession>
<protein>
    <submittedName>
        <fullName evidence="3">STAS domain-containing protein</fullName>
    </submittedName>
</protein>
<proteinExistence type="predicted"/>
<dbReference type="InterPro" id="IPR058548">
    <property type="entry name" value="MlaB-like_STAS"/>
</dbReference>
<evidence type="ECO:0000256" key="1">
    <source>
        <dbReference type="SAM" id="MobiDB-lite"/>
    </source>
</evidence>
<comment type="caution">
    <text evidence="3">The sequence shown here is derived from an EMBL/GenBank/DDBJ whole genome shotgun (WGS) entry which is preliminary data.</text>
</comment>
<evidence type="ECO:0000259" key="2">
    <source>
        <dbReference type="Pfam" id="PF13466"/>
    </source>
</evidence>
<dbReference type="Pfam" id="PF13466">
    <property type="entry name" value="STAS_2"/>
    <property type="match status" value="1"/>
</dbReference>
<dbReference type="RefSeq" id="WP_136574989.1">
    <property type="nucleotide sequence ID" value="NZ_STFG01000042.1"/>
</dbReference>
<dbReference type="EMBL" id="STFG01000042">
    <property type="protein sequence ID" value="THT95461.1"/>
    <property type="molecule type" value="Genomic_DNA"/>
</dbReference>
<dbReference type="Proteomes" id="UP000308917">
    <property type="component" value="Unassembled WGS sequence"/>
</dbReference>
<name>A0A4S8ET63_9BURK</name>